<evidence type="ECO:0000256" key="5">
    <source>
        <dbReference type="PIRSR" id="PIRSR001430-1"/>
    </source>
</evidence>
<reference evidence="9 12" key="4">
    <citation type="submission" date="2019-12" db="EMBL/GenBank/DDBJ databases">
        <title>Multi-Generational Helicobacter saguini Isolates.</title>
        <authorList>
            <person name="Mannion A."/>
            <person name="Shen Z."/>
            <person name="Fox J.G."/>
        </authorList>
    </citation>
    <scope>NUCLEOTIDE SEQUENCE [LARGE SCALE GENOMIC DNA]</scope>
    <source>
        <strain evidence="9">16-048</strain>
        <strain evidence="12">16-048 (F4)</strain>
    </source>
</reference>
<comment type="function">
    <text evidence="4">Formation of pseudouridine at positions 38, 39 and 40 in the anticodon stem and loop of transfer RNAs.</text>
</comment>
<dbReference type="SUPFAM" id="SSF55120">
    <property type="entry name" value="Pseudouridine synthase"/>
    <property type="match status" value="1"/>
</dbReference>
<dbReference type="InterPro" id="IPR020095">
    <property type="entry name" value="PsdUridine_synth_TruA_C"/>
</dbReference>
<dbReference type="CDD" id="cd02570">
    <property type="entry name" value="PseudoU_synth_EcTruA"/>
    <property type="match status" value="1"/>
</dbReference>
<dbReference type="Gene3D" id="3.30.70.580">
    <property type="entry name" value="Pseudouridine synthase I, catalytic domain, N-terminal subdomain"/>
    <property type="match status" value="1"/>
</dbReference>
<dbReference type="InterPro" id="IPR001406">
    <property type="entry name" value="PsdUridine_synth_TruA"/>
</dbReference>
<dbReference type="AlphaFoldDB" id="A0A347VSW2"/>
<keyword evidence="11" id="KW-1185">Reference proteome</keyword>
<comment type="subunit">
    <text evidence="4">Homodimer.</text>
</comment>
<gene>
    <name evidence="4 10" type="primary">truA</name>
    <name evidence="9" type="ORF">DCO61_04760</name>
    <name evidence="10" type="ORF">LS64_003510</name>
</gene>
<dbReference type="Pfam" id="PF01416">
    <property type="entry name" value="PseudoU_synth_1"/>
    <property type="match status" value="2"/>
</dbReference>
<evidence type="ECO:0000313" key="12">
    <source>
        <dbReference type="Proteomes" id="UP000477070"/>
    </source>
</evidence>
<protein>
    <recommendedName>
        <fullName evidence="4">tRNA pseudouridine synthase A</fullName>
        <ecNumber evidence="4">5.4.99.12</ecNumber>
    </recommendedName>
    <alternativeName>
        <fullName evidence="4">tRNA pseudouridine(38-40) synthase</fullName>
    </alternativeName>
    <alternativeName>
        <fullName evidence="4">tRNA pseudouridylate synthase I</fullName>
    </alternativeName>
    <alternativeName>
        <fullName evidence="4">tRNA-uridine isomerase I</fullName>
    </alternativeName>
</protein>
<evidence type="ECO:0000313" key="10">
    <source>
        <dbReference type="EMBL" id="TLD94996.1"/>
    </source>
</evidence>
<dbReference type="PANTHER" id="PTHR11142:SF0">
    <property type="entry name" value="TRNA PSEUDOURIDINE SYNTHASE-LIKE 1"/>
    <property type="match status" value="1"/>
</dbReference>
<reference evidence="10 11" key="1">
    <citation type="journal article" date="2014" name="Genome Announc.">
        <title>Draft genome sequences of eight enterohepatic helicobacter species isolated from both laboratory and wild rodents.</title>
        <authorList>
            <person name="Sheh A."/>
            <person name="Shen Z."/>
            <person name="Fox J.G."/>
        </authorList>
    </citation>
    <scope>NUCLEOTIDE SEQUENCE [LARGE SCALE GENOMIC DNA]</scope>
    <source>
        <strain evidence="10 11">MIT 97-6194</strain>
    </source>
</reference>
<proteinExistence type="inferred from homology"/>
<keyword evidence="2 4" id="KW-0819">tRNA processing</keyword>
<dbReference type="EMBL" id="JRMP02000004">
    <property type="protein sequence ID" value="TLD94996.1"/>
    <property type="molecule type" value="Genomic_DNA"/>
</dbReference>
<reference evidence="10" key="3">
    <citation type="submission" date="2018-04" db="EMBL/GenBank/DDBJ databases">
        <authorList>
            <person name="Sheh A."/>
            <person name="Shen Z."/>
            <person name="Mannion A.J."/>
            <person name="Fox J.G."/>
        </authorList>
    </citation>
    <scope>NUCLEOTIDE SEQUENCE</scope>
    <source>
        <strain evidence="10">MIT 97-6194</strain>
    </source>
</reference>
<dbReference type="GO" id="GO:0160147">
    <property type="term" value="F:tRNA pseudouridine(38-40) synthase activity"/>
    <property type="evidence" value="ECO:0007669"/>
    <property type="project" value="UniProtKB-EC"/>
</dbReference>
<dbReference type="InterPro" id="IPR020103">
    <property type="entry name" value="PsdUridine_synth_cat_dom_sf"/>
</dbReference>
<dbReference type="Gene3D" id="3.30.70.660">
    <property type="entry name" value="Pseudouridine synthase I, catalytic domain, C-terminal subdomain"/>
    <property type="match status" value="1"/>
</dbReference>
<accession>A0A347VSW2</accession>
<dbReference type="Proteomes" id="UP000477070">
    <property type="component" value="Unassembled WGS sequence"/>
</dbReference>
<comment type="caution">
    <text evidence="10">The sequence shown here is derived from an EMBL/GenBank/DDBJ whole genome shotgun (WGS) entry which is preliminary data.</text>
</comment>
<keyword evidence="3 4" id="KW-0413">Isomerase</keyword>
<dbReference type="RefSeq" id="WP_034571142.1">
    <property type="nucleotide sequence ID" value="NZ_JRMP02000004.1"/>
</dbReference>
<comment type="similarity">
    <text evidence="1 4 7">Belongs to the tRNA pseudouridine synthase TruA family.</text>
</comment>
<comment type="caution">
    <text evidence="4">Lacks conserved residue(s) required for the propagation of feature annotation.</text>
</comment>
<dbReference type="Proteomes" id="UP000029714">
    <property type="component" value="Unassembled WGS sequence"/>
</dbReference>
<feature type="domain" description="Pseudouridine synthase I TruA alpha/beta" evidence="8">
    <location>
        <begin position="11"/>
        <end position="138"/>
    </location>
</feature>
<dbReference type="InterPro" id="IPR020094">
    <property type="entry name" value="TruA/RsuA/RluB/E/F_N"/>
</dbReference>
<evidence type="ECO:0000313" key="9">
    <source>
        <dbReference type="EMBL" id="MWV69337.1"/>
    </source>
</evidence>
<feature type="domain" description="Pseudouridine synthase I TruA alpha/beta" evidence="8">
    <location>
        <begin position="176"/>
        <end position="285"/>
    </location>
</feature>
<evidence type="ECO:0000313" key="11">
    <source>
        <dbReference type="Proteomes" id="UP000029714"/>
    </source>
</evidence>
<dbReference type="InterPro" id="IPR020097">
    <property type="entry name" value="PsdUridine_synth_TruA_a/b_dom"/>
</dbReference>
<dbReference type="STRING" id="1548018.LS64_04600"/>
<dbReference type="PIRSF" id="PIRSF001430">
    <property type="entry name" value="tRNA_psdUrid_synth"/>
    <property type="match status" value="1"/>
</dbReference>
<reference evidence="10 11" key="2">
    <citation type="journal article" date="2016" name="Infect. Immun.">
        <title>Helicobacter saguini, a Novel Helicobacter Isolated from Cotton-Top Tamarins with Ulcerative Colitis, Has Proinflammatory Properties and Induces Typhlocolitis and Dysplasia in Gnotobiotic IL-10-/- Mice.</title>
        <authorList>
            <person name="Shen Z."/>
            <person name="Mannion A."/>
            <person name="Whary M.T."/>
            <person name="Muthupalani S."/>
            <person name="Sheh A."/>
            <person name="Feng Y."/>
            <person name="Gong G."/>
            <person name="Vandamme P."/>
            <person name="Holcombe H.R."/>
            <person name="Paster B.J."/>
            <person name="Fox J.G."/>
        </authorList>
    </citation>
    <scope>NUCLEOTIDE SEQUENCE [LARGE SCALE GENOMIC DNA]</scope>
    <source>
        <strain evidence="10 11">MIT 97-6194</strain>
    </source>
</reference>
<dbReference type="GO" id="GO:0031119">
    <property type="term" value="P:tRNA pseudouridine synthesis"/>
    <property type="evidence" value="ECO:0007669"/>
    <property type="project" value="UniProtKB-UniRule"/>
</dbReference>
<evidence type="ECO:0000256" key="2">
    <source>
        <dbReference type="ARBA" id="ARBA00022694"/>
    </source>
</evidence>
<evidence type="ECO:0000256" key="6">
    <source>
        <dbReference type="PIRSR" id="PIRSR001430-2"/>
    </source>
</evidence>
<dbReference type="PANTHER" id="PTHR11142">
    <property type="entry name" value="PSEUDOURIDYLATE SYNTHASE"/>
    <property type="match status" value="1"/>
</dbReference>
<feature type="active site" description="Nucleophile" evidence="4 5">
    <location>
        <position position="70"/>
    </location>
</feature>
<dbReference type="OrthoDB" id="9811823at2"/>
<dbReference type="GO" id="GO:0003723">
    <property type="term" value="F:RNA binding"/>
    <property type="evidence" value="ECO:0007669"/>
    <property type="project" value="InterPro"/>
</dbReference>
<evidence type="ECO:0000256" key="3">
    <source>
        <dbReference type="ARBA" id="ARBA00023235"/>
    </source>
</evidence>
<evidence type="ECO:0000256" key="1">
    <source>
        <dbReference type="ARBA" id="ARBA00009375"/>
    </source>
</evidence>
<name>A0A347VSW2_9HELI</name>
<sequence length="285" mass="32992">MENVRNIMCVIAYDGSQFCGFATQDSKNHNLDSKKLQNIESNLPSIQDFITNTLKKIGINTHIIAAGRTDKDVHATFQVINFYAYYNPKKKAKNLQISQLKPHKMPLEKMQKLLNEKLYPHIKIRKIYEVPPTFHARFCAKSRTYTYIFTKENLLPFYTNYIAKVKFGEIKKIKEALNAFVGVHDFSLFKKNGSETKDNIREIFSAKILTKKVYNLPCHIIQIRANGFLRSQVRMMLFAAFAYSLGKISLQNLQKQIDNKMDVNDRICVRELAPACGLYLSKVEY</sequence>
<feature type="binding site" evidence="4 6">
    <location>
        <position position="145"/>
    </location>
    <ligand>
        <name>substrate</name>
    </ligand>
</feature>
<organism evidence="10 11">
    <name type="scientific">Helicobacter saguini</name>
    <dbReference type="NCBI Taxonomy" id="1548018"/>
    <lineage>
        <taxon>Bacteria</taxon>
        <taxon>Pseudomonadati</taxon>
        <taxon>Campylobacterota</taxon>
        <taxon>Epsilonproteobacteria</taxon>
        <taxon>Campylobacterales</taxon>
        <taxon>Helicobacteraceae</taxon>
        <taxon>Helicobacter</taxon>
    </lineage>
</organism>
<evidence type="ECO:0000256" key="7">
    <source>
        <dbReference type="RuleBase" id="RU003792"/>
    </source>
</evidence>
<dbReference type="EC" id="5.4.99.12" evidence="4"/>
<dbReference type="HAMAP" id="MF_00171">
    <property type="entry name" value="TruA"/>
    <property type="match status" value="1"/>
</dbReference>
<evidence type="ECO:0000256" key="4">
    <source>
        <dbReference type="HAMAP-Rule" id="MF_00171"/>
    </source>
</evidence>
<dbReference type="EMBL" id="QBIU01000001">
    <property type="protein sequence ID" value="MWV69337.1"/>
    <property type="molecule type" value="Genomic_DNA"/>
</dbReference>
<evidence type="ECO:0000259" key="8">
    <source>
        <dbReference type="Pfam" id="PF01416"/>
    </source>
</evidence>
<dbReference type="NCBIfam" id="TIGR00071">
    <property type="entry name" value="hisT_truA"/>
    <property type="match status" value="1"/>
</dbReference>
<comment type="catalytic activity">
    <reaction evidence="4 7">
        <text>uridine(38/39/40) in tRNA = pseudouridine(38/39/40) in tRNA</text>
        <dbReference type="Rhea" id="RHEA:22376"/>
        <dbReference type="Rhea" id="RHEA-COMP:10085"/>
        <dbReference type="Rhea" id="RHEA-COMP:10087"/>
        <dbReference type="ChEBI" id="CHEBI:65314"/>
        <dbReference type="ChEBI" id="CHEBI:65315"/>
        <dbReference type="EC" id="5.4.99.12"/>
    </reaction>
</comment>